<evidence type="ECO:0000256" key="2">
    <source>
        <dbReference type="ARBA" id="ARBA00023125"/>
    </source>
</evidence>
<dbReference type="EMBL" id="VDMN01000011">
    <property type="protein sequence ID" value="TNM59903.1"/>
    <property type="molecule type" value="Genomic_DNA"/>
</dbReference>
<dbReference type="SMART" id="SM00345">
    <property type="entry name" value="HTH_GNTR"/>
    <property type="match status" value="1"/>
</dbReference>
<reference evidence="5 6" key="1">
    <citation type="submission" date="2019-06" db="EMBL/GenBank/DDBJ databases">
        <title>The draft genome of Rhizobium smilacinae PTYR-5.</title>
        <authorList>
            <person name="Liu L."/>
            <person name="Li L."/>
            <person name="Zhang X."/>
        </authorList>
    </citation>
    <scope>NUCLEOTIDE SEQUENCE [LARGE SCALE GENOMIC DNA]</scope>
    <source>
        <strain evidence="5 6">PTYR-5</strain>
    </source>
</reference>
<dbReference type="InterPro" id="IPR036390">
    <property type="entry name" value="WH_DNA-bd_sf"/>
</dbReference>
<dbReference type="RefSeq" id="WP_139679427.1">
    <property type="nucleotide sequence ID" value="NZ_VDMN01000011.1"/>
</dbReference>
<keyword evidence="6" id="KW-1185">Reference proteome</keyword>
<dbReference type="PANTHER" id="PTHR43537">
    <property type="entry name" value="TRANSCRIPTIONAL REGULATOR, GNTR FAMILY"/>
    <property type="match status" value="1"/>
</dbReference>
<evidence type="ECO:0000313" key="6">
    <source>
        <dbReference type="Proteomes" id="UP000311605"/>
    </source>
</evidence>
<evidence type="ECO:0000259" key="4">
    <source>
        <dbReference type="PROSITE" id="PS50949"/>
    </source>
</evidence>
<dbReference type="GO" id="GO:0003700">
    <property type="term" value="F:DNA-binding transcription factor activity"/>
    <property type="evidence" value="ECO:0007669"/>
    <property type="project" value="InterPro"/>
</dbReference>
<dbReference type="Pfam" id="PF00392">
    <property type="entry name" value="GntR"/>
    <property type="match status" value="1"/>
</dbReference>
<comment type="caution">
    <text evidence="5">The sequence shown here is derived from an EMBL/GenBank/DDBJ whole genome shotgun (WGS) entry which is preliminary data.</text>
</comment>
<keyword evidence="1" id="KW-0805">Transcription regulation</keyword>
<dbReference type="Gene3D" id="1.10.10.10">
    <property type="entry name" value="Winged helix-like DNA-binding domain superfamily/Winged helix DNA-binding domain"/>
    <property type="match status" value="1"/>
</dbReference>
<dbReference type="Proteomes" id="UP000311605">
    <property type="component" value="Unassembled WGS sequence"/>
</dbReference>
<dbReference type="PROSITE" id="PS50949">
    <property type="entry name" value="HTH_GNTR"/>
    <property type="match status" value="1"/>
</dbReference>
<sequence length="221" mass="25327">MHQPKLGPTERVYLQLKNDITLQNFSFNERLVVNELAERYTVSTTPVREALSRLHGEDLINFRYGHGYFCKTPTLRELRELYELLTVIVASSLKKCNVSGSDARHVRELASMVAGQLENNDDKRQWVVHLTEEVVLVGGNQISLNLVKNIHARTYFISKRAFIDDCSSTDLIRIVDHLQQSIRSHDLRSQESDLLNYHDVMRNSLPTLLVNHVGAQYIAQA</sequence>
<evidence type="ECO:0000256" key="1">
    <source>
        <dbReference type="ARBA" id="ARBA00023015"/>
    </source>
</evidence>
<name>A0A5C4X8X6_9HYPH</name>
<dbReference type="GO" id="GO:0003677">
    <property type="term" value="F:DNA binding"/>
    <property type="evidence" value="ECO:0007669"/>
    <property type="project" value="UniProtKB-KW"/>
</dbReference>
<keyword evidence="3" id="KW-0804">Transcription</keyword>
<protein>
    <submittedName>
        <fullName evidence="5">GntR family transcriptional regulator</fullName>
    </submittedName>
</protein>
<dbReference type="OrthoDB" id="8680240at2"/>
<keyword evidence="2" id="KW-0238">DNA-binding</keyword>
<proteinExistence type="predicted"/>
<feature type="domain" description="HTH gntR-type" evidence="4">
    <location>
        <begin position="6"/>
        <end position="73"/>
    </location>
</feature>
<dbReference type="InterPro" id="IPR036388">
    <property type="entry name" value="WH-like_DNA-bd_sf"/>
</dbReference>
<evidence type="ECO:0000256" key="3">
    <source>
        <dbReference type="ARBA" id="ARBA00023163"/>
    </source>
</evidence>
<evidence type="ECO:0000313" key="5">
    <source>
        <dbReference type="EMBL" id="TNM59903.1"/>
    </source>
</evidence>
<organism evidence="5 6">
    <name type="scientific">Aliirhizobium smilacinae</name>
    <dbReference type="NCBI Taxonomy" id="1395944"/>
    <lineage>
        <taxon>Bacteria</taxon>
        <taxon>Pseudomonadati</taxon>
        <taxon>Pseudomonadota</taxon>
        <taxon>Alphaproteobacteria</taxon>
        <taxon>Hyphomicrobiales</taxon>
        <taxon>Rhizobiaceae</taxon>
        <taxon>Aliirhizobium</taxon>
    </lineage>
</organism>
<accession>A0A5C4X8X6</accession>
<dbReference type="InterPro" id="IPR000524">
    <property type="entry name" value="Tscrpt_reg_HTH_GntR"/>
</dbReference>
<dbReference type="SUPFAM" id="SSF46785">
    <property type="entry name" value="Winged helix' DNA-binding domain"/>
    <property type="match status" value="1"/>
</dbReference>
<gene>
    <name evidence="5" type="ORF">FHP24_27430</name>
</gene>
<dbReference type="PANTHER" id="PTHR43537:SF45">
    <property type="entry name" value="GNTR FAMILY REGULATORY PROTEIN"/>
    <property type="match status" value="1"/>
</dbReference>
<dbReference type="AlphaFoldDB" id="A0A5C4X8X6"/>